<sequence length="62" mass="7043">MISDAAAFQMKVSMLQDYSSPLSASACESVSTDLYTKFVAYLYNPYLMNLFKHWAAKLFSVF</sequence>
<name>A0A0E9XP63_ANGAN</name>
<evidence type="ECO:0000313" key="1">
    <source>
        <dbReference type="EMBL" id="JAI03636.1"/>
    </source>
</evidence>
<reference evidence="1" key="1">
    <citation type="submission" date="2014-11" db="EMBL/GenBank/DDBJ databases">
        <authorList>
            <person name="Amaro Gonzalez C."/>
        </authorList>
    </citation>
    <scope>NUCLEOTIDE SEQUENCE</scope>
</reference>
<proteinExistence type="predicted"/>
<protein>
    <submittedName>
        <fullName evidence="1">Uncharacterized protein</fullName>
    </submittedName>
</protein>
<organism evidence="1">
    <name type="scientific">Anguilla anguilla</name>
    <name type="common">European freshwater eel</name>
    <name type="synonym">Muraena anguilla</name>
    <dbReference type="NCBI Taxonomy" id="7936"/>
    <lineage>
        <taxon>Eukaryota</taxon>
        <taxon>Metazoa</taxon>
        <taxon>Chordata</taxon>
        <taxon>Craniata</taxon>
        <taxon>Vertebrata</taxon>
        <taxon>Euteleostomi</taxon>
        <taxon>Actinopterygii</taxon>
        <taxon>Neopterygii</taxon>
        <taxon>Teleostei</taxon>
        <taxon>Anguilliformes</taxon>
        <taxon>Anguillidae</taxon>
        <taxon>Anguilla</taxon>
    </lineage>
</organism>
<reference evidence="1" key="2">
    <citation type="journal article" date="2015" name="Fish Shellfish Immunol.">
        <title>Early steps in the European eel (Anguilla anguilla)-Vibrio vulnificus interaction in the gills: Role of the RtxA13 toxin.</title>
        <authorList>
            <person name="Callol A."/>
            <person name="Pajuelo D."/>
            <person name="Ebbesson L."/>
            <person name="Teles M."/>
            <person name="MacKenzie S."/>
            <person name="Amaro C."/>
        </authorList>
    </citation>
    <scope>NUCLEOTIDE SEQUENCE</scope>
</reference>
<dbReference type="AlphaFoldDB" id="A0A0E9XP63"/>
<accession>A0A0E9XP63</accession>
<dbReference type="EMBL" id="GBXM01004942">
    <property type="protein sequence ID" value="JAI03636.1"/>
    <property type="molecule type" value="Transcribed_RNA"/>
</dbReference>